<proteinExistence type="predicted"/>
<evidence type="ECO:0000256" key="1">
    <source>
        <dbReference type="SAM" id="Phobius"/>
    </source>
</evidence>
<protein>
    <submittedName>
        <fullName evidence="2">Uncharacterized protein</fullName>
    </submittedName>
</protein>
<dbReference type="AlphaFoldDB" id="A0A382D446"/>
<dbReference type="EMBL" id="UINC01037258">
    <property type="protein sequence ID" value="SVB32481.1"/>
    <property type="molecule type" value="Genomic_DNA"/>
</dbReference>
<evidence type="ECO:0000313" key="2">
    <source>
        <dbReference type="EMBL" id="SVB32481.1"/>
    </source>
</evidence>
<reference evidence="2" key="1">
    <citation type="submission" date="2018-05" db="EMBL/GenBank/DDBJ databases">
        <authorList>
            <person name="Lanie J.A."/>
            <person name="Ng W.-L."/>
            <person name="Kazmierczak K.M."/>
            <person name="Andrzejewski T.M."/>
            <person name="Davidsen T.M."/>
            <person name="Wayne K.J."/>
            <person name="Tettelin H."/>
            <person name="Glass J.I."/>
            <person name="Rusch D."/>
            <person name="Podicherti R."/>
            <person name="Tsui H.-C.T."/>
            <person name="Winkler M.E."/>
        </authorList>
    </citation>
    <scope>NUCLEOTIDE SEQUENCE</scope>
</reference>
<accession>A0A382D446</accession>
<keyword evidence="1" id="KW-0472">Membrane</keyword>
<keyword evidence="1" id="KW-1133">Transmembrane helix</keyword>
<feature type="transmembrane region" description="Helical" evidence="1">
    <location>
        <begin position="46"/>
        <end position="67"/>
    </location>
</feature>
<gene>
    <name evidence="2" type="ORF">METZ01_LOCUS185335</name>
</gene>
<sequence>MKKKLQGLILVVGLIGSTFAFAATPTIRGARVSGVIILPSPVPIAVARGGGVIALAVFAFGGVTIMFKDD</sequence>
<name>A0A382D446_9ZZZZ</name>
<keyword evidence="1" id="KW-0812">Transmembrane</keyword>
<organism evidence="2">
    <name type="scientific">marine metagenome</name>
    <dbReference type="NCBI Taxonomy" id="408172"/>
    <lineage>
        <taxon>unclassified sequences</taxon>
        <taxon>metagenomes</taxon>
        <taxon>ecological metagenomes</taxon>
    </lineage>
</organism>